<evidence type="ECO:0000313" key="1">
    <source>
        <dbReference type="EMBL" id="VDO23851.1"/>
    </source>
</evidence>
<evidence type="ECO:0000313" key="2">
    <source>
        <dbReference type="Proteomes" id="UP000268014"/>
    </source>
</evidence>
<keyword evidence="2" id="KW-1185">Reference proteome</keyword>
<dbReference type="WBParaSite" id="HPLM_0000471801-mRNA-1">
    <property type="protein sequence ID" value="HPLM_0000471801-mRNA-1"/>
    <property type="gene ID" value="HPLM_0000471801"/>
</dbReference>
<reference evidence="1 2" key="2">
    <citation type="submission" date="2018-11" db="EMBL/GenBank/DDBJ databases">
        <authorList>
            <consortium name="Pathogen Informatics"/>
        </authorList>
    </citation>
    <scope>NUCLEOTIDE SEQUENCE [LARGE SCALE GENOMIC DNA]</scope>
    <source>
        <strain evidence="1 2">MHpl1</strain>
    </source>
</reference>
<evidence type="ECO:0000313" key="3">
    <source>
        <dbReference type="WBParaSite" id="HPLM_0000471801-mRNA-1"/>
    </source>
</evidence>
<dbReference type="EMBL" id="UZAF01016240">
    <property type="protein sequence ID" value="VDO23851.1"/>
    <property type="molecule type" value="Genomic_DNA"/>
</dbReference>
<proteinExistence type="predicted"/>
<name>A0A0N4W4A9_HAEPC</name>
<protein>
    <submittedName>
        <fullName evidence="3">Ovule protein</fullName>
    </submittedName>
</protein>
<dbReference type="AlphaFoldDB" id="A0A0N4W4A9"/>
<accession>A0A0N4W4A9</accession>
<reference evidence="3" key="1">
    <citation type="submission" date="2017-02" db="UniProtKB">
        <authorList>
            <consortium name="WormBaseParasite"/>
        </authorList>
    </citation>
    <scope>IDENTIFICATION</scope>
</reference>
<sequence length="73" mass="8257">MWGVTSGDMTAGNMRHQQYGCQYGSLPVYMHFIANPINIYTICSHKRELKQEKGDISVLLCLLCYDTKGLANQ</sequence>
<organism evidence="3">
    <name type="scientific">Haemonchus placei</name>
    <name type="common">Barber's pole worm</name>
    <dbReference type="NCBI Taxonomy" id="6290"/>
    <lineage>
        <taxon>Eukaryota</taxon>
        <taxon>Metazoa</taxon>
        <taxon>Ecdysozoa</taxon>
        <taxon>Nematoda</taxon>
        <taxon>Chromadorea</taxon>
        <taxon>Rhabditida</taxon>
        <taxon>Rhabditina</taxon>
        <taxon>Rhabditomorpha</taxon>
        <taxon>Strongyloidea</taxon>
        <taxon>Trichostrongylidae</taxon>
        <taxon>Haemonchus</taxon>
    </lineage>
</organism>
<dbReference type="Proteomes" id="UP000268014">
    <property type="component" value="Unassembled WGS sequence"/>
</dbReference>
<gene>
    <name evidence="1" type="ORF">HPLM_LOCUS4710</name>
</gene>